<accession>A0ABY7H5K7</accession>
<dbReference type="RefSeq" id="WP_269036896.1">
    <property type="nucleotide sequence ID" value="NZ_CP114040.1"/>
</dbReference>
<proteinExistence type="predicted"/>
<evidence type="ECO:0000313" key="2">
    <source>
        <dbReference type="Proteomes" id="UP001164459"/>
    </source>
</evidence>
<keyword evidence="2" id="KW-1185">Reference proteome</keyword>
<dbReference type="Proteomes" id="UP001164459">
    <property type="component" value="Chromosome"/>
</dbReference>
<gene>
    <name evidence="1" type="ORF">O0S08_00230</name>
</gene>
<dbReference type="EMBL" id="CP114040">
    <property type="protein sequence ID" value="WAS94559.1"/>
    <property type="molecule type" value="Genomic_DNA"/>
</dbReference>
<reference evidence="1" key="1">
    <citation type="submission" date="2022-11" db="EMBL/GenBank/DDBJ databases">
        <title>Minimal conservation of predation-associated metabolite biosynthetic gene clusters underscores biosynthetic potential of Myxococcota including descriptions for ten novel species: Archangium lansinium sp. nov., Myxococcus landrumus sp. nov., Nannocystis bai.</title>
        <authorList>
            <person name="Ahearne A."/>
            <person name="Stevens C."/>
            <person name="Dowd S."/>
        </authorList>
    </citation>
    <scope>NUCLEOTIDE SEQUENCE</scope>
    <source>
        <strain evidence="1">Fl3</strain>
    </source>
</reference>
<name>A0ABY7H5K7_9BACT</name>
<organism evidence="1 2">
    <name type="scientific">Nannocystis punicea</name>
    <dbReference type="NCBI Taxonomy" id="2995304"/>
    <lineage>
        <taxon>Bacteria</taxon>
        <taxon>Pseudomonadati</taxon>
        <taxon>Myxococcota</taxon>
        <taxon>Polyangia</taxon>
        <taxon>Nannocystales</taxon>
        <taxon>Nannocystaceae</taxon>
        <taxon>Nannocystis</taxon>
    </lineage>
</organism>
<protein>
    <submittedName>
        <fullName evidence="1">Uncharacterized protein</fullName>
    </submittedName>
</protein>
<evidence type="ECO:0000313" key="1">
    <source>
        <dbReference type="EMBL" id="WAS94559.1"/>
    </source>
</evidence>
<sequence>MTIYESSTPVLMEVQSDGAGYALILLSAAAGPMALGATDAARASTVGVGVEVRVSPADPDITIDSVTATPIRDAPSTVAWTVDSGTQVTAFPAPETEGEYMWDLVVTVTVGPSVHRRVVQLDPKMIVRKTFP</sequence>